<gene>
    <name evidence="3" type="ORF">PIB30_101545</name>
</gene>
<evidence type="ECO:0000256" key="2">
    <source>
        <dbReference type="SAM" id="SignalP"/>
    </source>
</evidence>
<keyword evidence="2" id="KW-0732">Signal</keyword>
<feature type="region of interest" description="Disordered" evidence="1">
    <location>
        <begin position="18"/>
        <end position="77"/>
    </location>
</feature>
<sequence length="113" mass="12642">MVVMVVRWMLRWMMVSPGVEEEEEEGSGFGGSPAVMSERGRRSSDEDGGSVKDGDVERERKLVGDSESFEGGSEDEDDELMKMVVRLKPAGGVEVVVAMEVRLMLRRWWMVTG</sequence>
<dbReference type="Proteomes" id="UP001341840">
    <property type="component" value="Unassembled WGS sequence"/>
</dbReference>
<comment type="caution">
    <text evidence="3">The sequence shown here is derived from an EMBL/GenBank/DDBJ whole genome shotgun (WGS) entry which is preliminary data.</text>
</comment>
<keyword evidence="4" id="KW-1185">Reference proteome</keyword>
<proteinExistence type="predicted"/>
<reference evidence="3 4" key="1">
    <citation type="journal article" date="2023" name="Plants (Basel)">
        <title>Bridging the Gap: Combining Genomics and Transcriptomics Approaches to Understand Stylosanthes scabra, an Orphan Legume from the Brazilian Caatinga.</title>
        <authorList>
            <person name="Ferreira-Neto J.R.C."/>
            <person name="da Silva M.D."/>
            <person name="Binneck E."/>
            <person name="de Melo N.F."/>
            <person name="da Silva R.H."/>
            <person name="de Melo A.L.T.M."/>
            <person name="Pandolfi V."/>
            <person name="Bustamante F.O."/>
            <person name="Brasileiro-Vidal A.C."/>
            <person name="Benko-Iseppon A.M."/>
        </authorList>
    </citation>
    <scope>NUCLEOTIDE SEQUENCE [LARGE SCALE GENOMIC DNA]</scope>
    <source>
        <tissue evidence="3">Leaves</tissue>
    </source>
</reference>
<name>A0ABU6UWD9_9FABA</name>
<feature type="signal peptide" evidence="2">
    <location>
        <begin position="1"/>
        <end position="21"/>
    </location>
</feature>
<evidence type="ECO:0000313" key="4">
    <source>
        <dbReference type="Proteomes" id="UP001341840"/>
    </source>
</evidence>
<evidence type="ECO:0000256" key="1">
    <source>
        <dbReference type="SAM" id="MobiDB-lite"/>
    </source>
</evidence>
<organism evidence="3 4">
    <name type="scientific">Stylosanthes scabra</name>
    <dbReference type="NCBI Taxonomy" id="79078"/>
    <lineage>
        <taxon>Eukaryota</taxon>
        <taxon>Viridiplantae</taxon>
        <taxon>Streptophyta</taxon>
        <taxon>Embryophyta</taxon>
        <taxon>Tracheophyta</taxon>
        <taxon>Spermatophyta</taxon>
        <taxon>Magnoliopsida</taxon>
        <taxon>eudicotyledons</taxon>
        <taxon>Gunneridae</taxon>
        <taxon>Pentapetalae</taxon>
        <taxon>rosids</taxon>
        <taxon>fabids</taxon>
        <taxon>Fabales</taxon>
        <taxon>Fabaceae</taxon>
        <taxon>Papilionoideae</taxon>
        <taxon>50 kb inversion clade</taxon>
        <taxon>dalbergioids sensu lato</taxon>
        <taxon>Dalbergieae</taxon>
        <taxon>Pterocarpus clade</taxon>
        <taxon>Stylosanthes</taxon>
    </lineage>
</organism>
<evidence type="ECO:0000313" key="3">
    <source>
        <dbReference type="EMBL" id="MED6165637.1"/>
    </source>
</evidence>
<feature type="chain" id="PRO_5046001627" evidence="2">
    <location>
        <begin position="22"/>
        <end position="113"/>
    </location>
</feature>
<protein>
    <submittedName>
        <fullName evidence="3">Uncharacterized protein</fullName>
    </submittedName>
</protein>
<feature type="compositionally biased region" description="Basic and acidic residues" evidence="1">
    <location>
        <begin position="38"/>
        <end position="64"/>
    </location>
</feature>
<dbReference type="EMBL" id="JASCZI010123815">
    <property type="protein sequence ID" value="MED6165637.1"/>
    <property type="molecule type" value="Genomic_DNA"/>
</dbReference>
<accession>A0ABU6UWD9</accession>